<organism evidence="1 2">
    <name type="scientific">Jannaschia faecimaris</name>
    <dbReference type="NCBI Taxonomy" id="1244108"/>
    <lineage>
        <taxon>Bacteria</taxon>
        <taxon>Pseudomonadati</taxon>
        <taxon>Pseudomonadota</taxon>
        <taxon>Alphaproteobacteria</taxon>
        <taxon>Rhodobacterales</taxon>
        <taxon>Roseobacteraceae</taxon>
        <taxon>Jannaschia</taxon>
    </lineage>
</organism>
<sequence length="215" mass="22521">MTTETIPPAGPPAWRKYGMPVAAIILIGAMVLDTRIVVMGSAEDVQEDVFNPDRFGAEMFPGVRDYIVTNAVDAATLAPAVMADKAAAAEEFGTPGSVGAVMPVTVTGVAGDVRSGIYTLAVAGIPEEITVRVQTGPAINGTELRDVTGEIVFGQFTNQIEYQDAGAALNNQMKVDVLADVDTATLGGKTITVTGAFRLINPKNWLITPVTLEVK</sequence>
<dbReference type="RefSeq" id="WP_092644301.1">
    <property type="nucleotide sequence ID" value="NZ_FNPX01000004.1"/>
</dbReference>
<keyword evidence="1" id="KW-0449">Lipoprotein</keyword>
<dbReference type="InterPro" id="IPR014582">
    <property type="entry name" value="UCP033535_lipo"/>
</dbReference>
<accession>A0A1H3P5G3</accession>
<dbReference type="PIRSF" id="PIRSF033535">
    <property type="entry name" value="UCP033535_plp"/>
    <property type="match status" value="1"/>
</dbReference>
<dbReference type="SUPFAM" id="SSF141318">
    <property type="entry name" value="TM0957-like"/>
    <property type="match status" value="1"/>
</dbReference>
<gene>
    <name evidence="1" type="ORF">SAMN05444004_104246</name>
</gene>
<name>A0A1H3P5G3_9RHOB</name>
<dbReference type="Proteomes" id="UP000198914">
    <property type="component" value="Unassembled WGS sequence"/>
</dbReference>
<reference evidence="2" key="1">
    <citation type="submission" date="2016-10" db="EMBL/GenBank/DDBJ databases">
        <authorList>
            <person name="Varghese N."/>
            <person name="Submissions S."/>
        </authorList>
    </citation>
    <scope>NUCLEOTIDE SEQUENCE [LARGE SCALE GENOMIC DNA]</scope>
    <source>
        <strain evidence="2">DSM 100420</strain>
    </source>
</reference>
<dbReference type="Pfam" id="PF10054">
    <property type="entry name" value="DUF2291"/>
    <property type="match status" value="1"/>
</dbReference>
<dbReference type="AlphaFoldDB" id="A0A1H3P5G3"/>
<dbReference type="STRING" id="1244108.SAMN05444004_104246"/>
<protein>
    <submittedName>
        <fullName evidence="1">Predicted lipoprotein</fullName>
    </submittedName>
</protein>
<dbReference type="OrthoDB" id="6631333at2"/>
<evidence type="ECO:0000313" key="2">
    <source>
        <dbReference type="Proteomes" id="UP000198914"/>
    </source>
</evidence>
<keyword evidence="2" id="KW-1185">Reference proteome</keyword>
<dbReference type="InterPro" id="IPR036215">
    <property type="entry name" value="TM0957-like_sf"/>
</dbReference>
<dbReference type="EMBL" id="FNPX01000004">
    <property type="protein sequence ID" value="SDY96366.1"/>
    <property type="molecule type" value="Genomic_DNA"/>
</dbReference>
<proteinExistence type="predicted"/>
<evidence type="ECO:0000313" key="1">
    <source>
        <dbReference type="EMBL" id="SDY96366.1"/>
    </source>
</evidence>